<dbReference type="InterPro" id="IPR012074">
    <property type="entry name" value="GAF_ANTAR"/>
</dbReference>
<feature type="domain" description="ANTAR" evidence="5">
    <location>
        <begin position="164"/>
        <end position="225"/>
    </location>
</feature>
<dbReference type="SMART" id="SM01012">
    <property type="entry name" value="ANTAR"/>
    <property type="match status" value="1"/>
</dbReference>
<dbReference type="Pfam" id="PF13185">
    <property type="entry name" value="GAF_2"/>
    <property type="match status" value="1"/>
</dbReference>
<gene>
    <name evidence="6" type="ORF">FHX42_004022</name>
</gene>
<keyword evidence="2" id="KW-0418">Kinase</keyword>
<organism evidence="6 7">
    <name type="scientific">Halosaccharopolyspora lacisalsi</name>
    <dbReference type="NCBI Taxonomy" id="1000566"/>
    <lineage>
        <taxon>Bacteria</taxon>
        <taxon>Bacillati</taxon>
        <taxon>Actinomycetota</taxon>
        <taxon>Actinomycetes</taxon>
        <taxon>Pseudonocardiales</taxon>
        <taxon>Pseudonocardiaceae</taxon>
        <taxon>Halosaccharopolyspora</taxon>
    </lineage>
</organism>
<dbReference type="SUPFAM" id="SSF55781">
    <property type="entry name" value="GAF domain-like"/>
    <property type="match status" value="1"/>
</dbReference>
<dbReference type="AlphaFoldDB" id="A0A839E036"/>
<dbReference type="Gene3D" id="3.30.450.40">
    <property type="match status" value="1"/>
</dbReference>
<dbReference type="GO" id="GO:0003723">
    <property type="term" value="F:RNA binding"/>
    <property type="evidence" value="ECO:0007669"/>
    <property type="project" value="InterPro"/>
</dbReference>
<dbReference type="InterPro" id="IPR003018">
    <property type="entry name" value="GAF"/>
</dbReference>
<name>A0A839E036_9PSEU</name>
<keyword evidence="4" id="KW-0804">Transcription</keyword>
<evidence type="ECO:0000256" key="3">
    <source>
        <dbReference type="ARBA" id="ARBA00023015"/>
    </source>
</evidence>
<evidence type="ECO:0000313" key="7">
    <source>
        <dbReference type="Proteomes" id="UP000569329"/>
    </source>
</evidence>
<dbReference type="Gene3D" id="1.10.10.10">
    <property type="entry name" value="Winged helix-like DNA-binding domain superfamily/Winged helix DNA-binding domain"/>
    <property type="match status" value="1"/>
</dbReference>
<dbReference type="GO" id="GO:0016301">
    <property type="term" value="F:kinase activity"/>
    <property type="evidence" value="ECO:0007669"/>
    <property type="project" value="UniProtKB-KW"/>
</dbReference>
<proteinExistence type="predicted"/>
<keyword evidence="7" id="KW-1185">Reference proteome</keyword>
<dbReference type="PROSITE" id="PS50921">
    <property type="entry name" value="ANTAR"/>
    <property type="match status" value="1"/>
</dbReference>
<dbReference type="SUPFAM" id="SSF52172">
    <property type="entry name" value="CheY-like"/>
    <property type="match status" value="1"/>
</dbReference>
<evidence type="ECO:0000256" key="2">
    <source>
        <dbReference type="ARBA" id="ARBA00022777"/>
    </source>
</evidence>
<comment type="caution">
    <text evidence="6">The sequence shown here is derived from an EMBL/GenBank/DDBJ whole genome shotgun (WGS) entry which is preliminary data.</text>
</comment>
<evidence type="ECO:0000313" key="6">
    <source>
        <dbReference type="EMBL" id="MBA8826643.1"/>
    </source>
</evidence>
<reference evidence="6 7" key="1">
    <citation type="submission" date="2020-07" db="EMBL/GenBank/DDBJ databases">
        <title>Sequencing the genomes of 1000 actinobacteria strains.</title>
        <authorList>
            <person name="Klenk H.-P."/>
        </authorList>
    </citation>
    <scope>NUCLEOTIDE SEQUENCE [LARGE SCALE GENOMIC DNA]</scope>
    <source>
        <strain evidence="6 7">DSM 45975</strain>
    </source>
</reference>
<dbReference type="PIRSF" id="PIRSF036625">
    <property type="entry name" value="GAF_ANTAR"/>
    <property type="match status" value="1"/>
</dbReference>
<protein>
    <submittedName>
        <fullName evidence="6">Transcriptional regulator with GAF, ATPase, and Fis domain</fullName>
    </submittedName>
</protein>
<dbReference type="EMBL" id="JACGWZ010000006">
    <property type="protein sequence ID" value="MBA8826643.1"/>
    <property type="molecule type" value="Genomic_DNA"/>
</dbReference>
<dbReference type="InterPro" id="IPR036388">
    <property type="entry name" value="WH-like_DNA-bd_sf"/>
</dbReference>
<dbReference type="InterPro" id="IPR029016">
    <property type="entry name" value="GAF-like_dom_sf"/>
</dbReference>
<evidence type="ECO:0000259" key="5">
    <source>
        <dbReference type="PROSITE" id="PS50921"/>
    </source>
</evidence>
<accession>A0A839E036</accession>
<dbReference type="RefSeq" id="WP_182545861.1">
    <property type="nucleotide sequence ID" value="NZ_JACGWZ010000006.1"/>
</dbReference>
<sequence length="240" mass="26116">MKSADDIYPHELARTLSDVARSLEAEPDEEWTLHGIVHAAVSTVPGVSSAVIIEVVGKRAGPRVSTDELVRKCDEAQSELGDGPCLEAIREQDTVVVDDMSAESRWPRFATRASGLGVGSMISFQLYVTRDTLGALNLYGDTGVSFGEEARIIGELFASHAAIAMSVARTQRQLGEALNTRDVIGQAKGILMRRENIIGLQAFDLLIRTSQETNIRLADVAAWLVQDHEQPGGAPRPRRR</sequence>
<keyword evidence="1" id="KW-0808">Transferase</keyword>
<keyword evidence="3" id="KW-0805">Transcription regulation</keyword>
<evidence type="ECO:0000256" key="4">
    <source>
        <dbReference type="ARBA" id="ARBA00023163"/>
    </source>
</evidence>
<dbReference type="Proteomes" id="UP000569329">
    <property type="component" value="Unassembled WGS sequence"/>
</dbReference>
<dbReference type="InterPro" id="IPR011006">
    <property type="entry name" value="CheY-like_superfamily"/>
</dbReference>
<evidence type="ECO:0000256" key="1">
    <source>
        <dbReference type="ARBA" id="ARBA00022679"/>
    </source>
</evidence>
<dbReference type="Pfam" id="PF03861">
    <property type="entry name" value="ANTAR"/>
    <property type="match status" value="1"/>
</dbReference>
<dbReference type="InterPro" id="IPR005561">
    <property type="entry name" value="ANTAR"/>
</dbReference>